<name>A0A225NS26_9RHOB</name>
<dbReference type="Gene3D" id="3.30.70.100">
    <property type="match status" value="1"/>
</dbReference>
<dbReference type="InterPro" id="IPR011008">
    <property type="entry name" value="Dimeric_a/b-barrel"/>
</dbReference>
<dbReference type="InterPro" id="IPR009799">
    <property type="entry name" value="EthD_dom"/>
</dbReference>
<comment type="caution">
    <text evidence="1">The sequence shown here is derived from an EMBL/GenBank/DDBJ whole genome shotgun (WGS) entry which is preliminary data.</text>
</comment>
<gene>
    <name evidence="1" type="ORF">ATO3_02905</name>
</gene>
<dbReference type="PANTHER" id="PTHR40260">
    <property type="entry name" value="BLR8190 PROTEIN"/>
    <property type="match status" value="1"/>
</dbReference>
<dbReference type="Proteomes" id="UP000215377">
    <property type="component" value="Unassembled WGS sequence"/>
</dbReference>
<reference evidence="1 2" key="1">
    <citation type="submission" date="2013-04" db="EMBL/GenBank/DDBJ databases">
        <title>Oceanicola sp. 22II1-22F33 Genome Sequencing.</title>
        <authorList>
            <person name="Lai Q."/>
            <person name="Li G."/>
            <person name="Shao Z."/>
        </authorList>
    </citation>
    <scope>NUCLEOTIDE SEQUENCE [LARGE SCALE GENOMIC DNA]</scope>
    <source>
        <strain evidence="1 2">22II1-22F33</strain>
    </source>
</reference>
<dbReference type="AlphaFoldDB" id="A0A225NS26"/>
<dbReference type="OrthoDB" id="5343971at2"/>
<sequence length="101" mass="10835">MTMTLQVAYPVTEGTTFDYDYYFDTHMKMVEEHMGAHIAEAFASRGVSGPPGQPAPFHAIATMKFADQAALNEALGASGPVMADIPNFTNSEPQVMVGHIG</sequence>
<dbReference type="EMBL" id="AQQR01000001">
    <property type="protein sequence ID" value="OWU77645.1"/>
    <property type="molecule type" value="Genomic_DNA"/>
</dbReference>
<accession>A0A225NS26</accession>
<evidence type="ECO:0000313" key="2">
    <source>
        <dbReference type="Proteomes" id="UP000215377"/>
    </source>
</evidence>
<proteinExistence type="predicted"/>
<protein>
    <submittedName>
        <fullName evidence="1">Ethyl tert-butyl ether degradation protein EthD</fullName>
    </submittedName>
</protein>
<dbReference type="RefSeq" id="WP_088648281.1">
    <property type="nucleotide sequence ID" value="NZ_AQQR01000001.1"/>
</dbReference>
<dbReference type="NCBIfam" id="TIGR02118">
    <property type="entry name" value="EthD family reductase"/>
    <property type="match status" value="1"/>
</dbReference>
<evidence type="ECO:0000313" key="1">
    <source>
        <dbReference type="EMBL" id="OWU77645.1"/>
    </source>
</evidence>
<dbReference type="PANTHER" id="PTHR40260:SF2">
    <property type="entry name" value="BLR8190 PROTEIN"/>
    <property type="match status" value="1"/>
</dbReference>
<organism evidence="1 2">
    <name type="scientific">Marinibacterium profundimaris</name>
    <dbReference type="NCBI Taxonomy" id="1679460"/>
    <lineage>
        <taxon>Bacteria</taxon>
        <taxon>Pseudomonadati</taxon>
        <taxon>Pseudomonadota</taxon>
        <taxon>Alphaproteobacteria</taxon>
        <taxon>Rhodobacterales</taxon>
        <taxon>Paracoccaceae</taxon>
        <taxon>Marinibacterium</taxon>
    </lineage>
</organism>
<keyword evidence="2" id="KW-1185">Reference proteome</keyword>
<dbReference type="SUPFAM" id="SSF54909">
    <property type="entry name" value="Dimeric alpha+beta barrel"/>
    <property type="match status" value="1"/>
</dbReference>
<dbReference type="GO" id="GO:0016491">
    <property type="term" value="F:oxidoreductase activity"/>
    <property type="evidence" value="ECO:0007669"/>
    <property type="project" value="InterPro"/>
</dbReference>